<evidence type="ECO:0000259" key="3">
    <source>
        <dbReference type="Pfam" id="PF21922"/>
    </source>
</evidence>
<dbReference type="Gene3D" id="3.90.1310.10">
    <property type="entry name" value="Penicillin-binding protein 2a (Domain 2)"/>
    <property type="match status" value="1"/>
</dbReference>
<reference evidence="4 5" key="1">
    <citation type="submission" date="2020-02" db="EMBL/GenBank/DDBJ databases">
        <title>Sequencing the genomes of 1000 actinobacteria strains.</title>
        <authorList>
            <person name="Klenk H.-P."/>
        </authorList>
    </citation>
    <scope>NUCLEOTIDE SEQUENCE [LARGE SCALE GENOMIC DNA]</scope>
    <source>
        <strain evidence="4 5">DSM 27960</strain>
    </source>
</reference>
<dbReference type="PANTHER" id="PTHR30627:SF24">
    <property type="entry name" value="PENICILLIN-BINDING PROTEIN 4B"/>
    <property type="match status" value="1"/>
</dbReference>
<dbReference type="RefSeq" id="WP_167151152.1">
    <property type="nucleotide sequence ID" value="NZ_JAAMOX010000002.1"/>
</dbReference>
<keyword evidence="4" id="KW-0328">Glycosyltransferase</keyword>
<keyword evidence="4" id="KW-0808">Transferase</keyword>
<evidence type="ECO:0000259" key="2">
    <source>
        <dbReference type="Pfam" id="PF00905"/>
    </source>
</evidence>
<feature type="domain" description="Penicillin-binding protein transpeptidase" evidence="2">
    <location>
        <begin position="155"/>
        <end position="486"/>
    </location>
</feature>
<dbReference type="Pfam" id="PF21922">
    <property type="entry name" value="PBP_dimer_2"/>
    <property type="match status" value="1"/>
</dbReference>
<dbReference type="SUPFAM" id="SSF56601">
    <property type="entry name" value="beta-lactamase/transpeptidase-like"/>
    <property type="match status" value="1"/>
</dbReference>
<keyword evidence="1" id="KW-0732">Signal</keyword>
<evidence type="ECO:0000313" key="4">
    <source>
        <dbReference type="EMBL" id="NIH54666.1"/>
    </source>
</evidence>
<name>A0A7X5TTI7_9MICO</name>
<evidence type="ECO:0000256" key="1">
    <source>
        <dbReference type="SAM" id="SignalP"/>
    </source>
</evidence>
<dbReference type="GO" id="GO:0005886">
    <property type="term" value="C:plasma membrane"/>
    <property type="evidence" value="ECO:0007669"/>
    <property type="project" value="TreeGrafter"/>
</dbReference>
<dbReference type="InterPro" id="IPR054120">
    <property type="entry name" value="PBPA_dimer"/>
</dbReference>
<dbReference type="GO" id="GO:0008658">
    <property type="term" value="F:penicillin binding"/>
    <property type="evidence" value="ECO:0007669"/>
    <property type="project" value="InterPro"/>
</dbReference>
<dbReference type="GO" id="GO:0071972">
    <property type="term" value="F:peptidoglycan L,D-transpeptidase activity"/>
    <property type="evidence" value="ECO:0007669"/>
    <property type="project" value="TreeGrafter"/>
</dbReference>
<dbReference type="Gene3D" id="3.40.710.10">
    <property type="entry name" value="DD-peptidase/beta-lactamase superfamily"/>
    <property type="match status" value="1"/>
</dbReference>
<dbReference type="InterPro" id="IPR012338">
    <property type="entry name" value="Beta-lactam/transpept-like"/>
</dbReference>
<dbReference type="GO" id="GO:0071555">
    <property type="term" value="P:cell wall organization"/>
    <property type="evidence" value="ECO:0007669"/>
    <property type="project" value="TreeGrafter"/>
</dbReference>
<dbReference type="GO" id="GO:0016757">
    <property type="term" value="F:glycosyltransferase activity"/>
    <property type="evidence" value="ECO:0007669"/>
    <property type="project" value="UniProtKB-KW"/>
</dbReference>
<dbReference type="EMBL" id="JAAMOX010000002">
    <property type="protein sequence ID" value="NIH54666.1"/>
    <property type="molecule type" value="Genomic_DNA"/>
</dbReference>
<organism evidence="4 5">
    <name type="scientific">Lysinibacter cavernae</name>
    <dbReference type="NCBI Taxonomy" id="1640652"/>
    <lineage>
        <taxon>Bacteria</taxon>
        <taxon>Bacillati</taxon>
        <taxon>Actinomycetota</taxon>
        <taxon>Actinomycetes</taxon>
        <taxon>Micrococcales</taxon>
        <taxon>Microbacteriaceae</taxon>
        <taxon>Lysinibacter</taxon>
    </lineage>
</organism>
<dbReference type="Pfam" id="PF00905">
    <property type="entry name" value="Transpeptidase"/>
    <property type="match status" value="1"/>
</dbReference>
<keyword evidence="5" id="KW-1185">Reference proteome</keyword>
<dbReference type="EC" id="2.4.1.129" evidence="4"/>
<dbReference type="SUPFAM" id="SSF56519">
    <property type="entry name" value="Penicillin binding protein dimerisation domain"/>
    <property type="match status" value="1"/>
</dbReference>
<dbReference type="AlphaFoldDB" id="A0A7X5TTI7"/>
<evidence type="ECO:0000313" key="5">
    <source>
        <dbReference type="Proteomes" id="UP000541033"/>
    </source>
</evidence>
<gene>
    <name evidence="4" type="ORF">FHX76_002562</name>
</gene>
<dbReference type="InterPro" id="IPR050515">
    <property type="entry name" value="Beta-lactam/transpept"/>
</dbReference>
<dbReference type="InterPro" id="IPR036138">
    <property type="entry name" value="PBP_dimer_sf"/>
</dbReference>
<sequence>MNKQLKRVSMVIFVMFLALMTSSTIIQVGAADELRADPRNTRTRYASFDVERGAILVGGQAVAQSVPTDDEFKFTREYPQGPLYSAITGYYTLNQGMTGIESALNAELSGTSNSQFIDKLTRIITGQKPQGDSVELTINPVVQQAAWDALGDMTGAVVAMDPSTGKILALVSKPTFDPNSLTGNDDKQIIETYNSLLNDPTDPLINRAINGGNHPGSTFKLVTTTSALESGDYTPQSTFPNTGQYQLPQSSSIVRNSWLGTCGPGATTTLATGLMSSCNTPFAQLGVELGSEALADTAESFGFDTELNIPLPVTPGFIPRVQNAPQTALSAIGQQDVMATPLQMAMVSMAIANDGQLMKPQLVDSVVNSDNLATVSEFKPEVFSTPMSAETAEEITQMMISVVSNAAGSATTARIDGVNVAGKTGTAENGTLTDGTDKPYTLWFTGFAPAESPKVVVGVVVENGGGMGLEGTSEGIAAPIGKKVIEAVLNQ</sequence>
<comment type="caution">
    <text evidence="4">The sequence shown here is derived from an EMBL/GenBank/DDBJ whole genome shotgun (WGS) entry which is preliminary data.</text>
</comment>
<dbReference type="PANTHER" id="PTHR30627">
    <property type="entry name" value="PEPTIDOGLYCAN D,D-TRANSPEPTIDASE"/>
    <property type="match status" value="1"/>
</dbReference>
<dbReference type="InterPro" id="IPR001460">
    <property type="entry name" value="PCN-bd_Tpept"/>
</dbReference>
<feature type="chain" id="PRO_5039257688" evidence="1">
    <location>
        <begin position="27"/>
        <end position="491"/>
    </location>
</feature>
<proteinExistence type="predicted"/>
<dbReference type="Proteomes" id="UP000541033">
    <property type="component" value="Unassembled WGS sequence"/>
</dbReference>
<feature type="signal peptide" evidence="1">
    <location>
        <begin position="1"/>
        <end position="26"/>
    </location>
</feature>
<protein>
    <submittedName>
        <fullName evidence="4">Peptidoglycan glycosyltransferase</fullName>
        <ecNumber evidence="4">2.4.1.129</ecNumber>
    </submittedName>
</protein>
<accession>A0A7X5TTI7</accession>
<feature type="domain" description="Penicillin binding protein A dimerisation" evidence="3">
    <location>
        <begin position="52"/>
        <end position="134"/>
    </location>
</feature>